<sequence>MDSTTAGIVRTGLIGSGIGPSLSPALHEREARALGLPLRYTRWDLDELGAAPSDVGELLGRARAQGYGGLNITHPCKQQVIPHLDALSDDAAAIGAVNTVVFDDRGATGHNTDWSGFRDGLLTGLPGAARDRVVLLGAGGAGAAAAHALLTLGTGHLDVVDVDAGRARHLADELAARFGATGAEARRTAGHGRDELAAVLDGADGVVHATPVGMAEHPGLPFPSSLLHPGLWVAEIVYRPLDTALLRAVRAAGCPTLDGGRMAVHQAAEAFRLFTGLTPDPARMLAHLAELVATEESPTAEMKETDRVA</sequence>
<dbReference type="InterPro" id="IPR013708">
    <property type="entry name" value="Shikimate_DH-bd_N"/>
</dbReference>
<gene>
    <name evidence="6" type="ORF">EV383_3371</name>
</gene>
<dbReference type="CDD" id="cd01065">
    <property type="entry name" value="NAD_bind_Shikimate_DH"/>
    <property type="match status" value="1"/>
</dbReference>
<dbReference type="Pfam" id="PF01262">
    <property type="entry name" value="AlaDh_PNT_C"/>
    <property type="match status" value="1"/>
</dbReference>
<dbReference type="SUPFAM" id="SSF53223">
    <property type="entry name" value="Aminoacid dehydrogenase-like, N-terminal domain"/>
    <property type="match status" value="1"/>
</dbReference>
<protein>
    <submittedName>
        <fullName evidence="6">Shikimate dehydrogenase</fullName>
    </submittedName>
</protein>
<proteinExistence type="predicted"/>
<reference evidence="6 7" key="1">
    <citation type="submission" date="2019-02" db="EMBL/GenBank/DDBJ databases">
        <title>Sequencing the genomes of 1000 actinobacteria strains.</title>
        <authorList>
            <person name="Klenk H.-P."/>
        </authorList>
    </citation>
    <scope>NUCLEOTIDE SEQUENCE [LARGE SCALE GENOMIC DNA]</scope>
    <source>
        <strain evidence="6 7">DSM 45779</strain>
    </source>
</reference>
<dbReference type="Proteomes" id="UP000291591">
    <property type="component" value="Unassembled WGS sequence"/>
</dbReference>
<dbReference type="GO" id="GO:0019632">
    <property type="term" value="P:shikimate metabolic process"/>
    <property type="evidence" value="ECO:0007669"/>
    <property type="project" value="TreeGrafter"/>
</dbReference>
<comment type="caution">
    <text evidence="6">The sequence shown here is derived from an EMBL/GenBank/DDBJ whole genome shotgun (WGS) entry which is preliminary data.</text>
</comment>
<dbReference type="EMBL" id="SHKL01000001">
    <property type="protein sequence ID" value="RZT86476.1"/>
    <property type="molecule type" value="Genomic_DNA"/>
</dbReference>
<dbReference type="InterPro" id="IPR007698">
    <property type="entry name" value="AlaDH/PNT_NAD(H)-bd"/>
</dbReference>
<dbReference type="NCBIfam" id="NF009201">
    <property type="entry name" value="PRK12549.1"/>
    <property type="match status" value="1"/>
</dbReference>
<dbReference type="GO" id="GO:0004764">
    <property type="term" value="F:shikimate 3-dehydrogenase (NADP+) activity"/>
    <property type="evidence" value="ECO:0007669"/>
    <property type="project" value="InterPro"/>
</dbReference>
<dbReference type="InterPro" id="IPR046346">
    <property type="entry name" value="Aminoacid_DH-like_N_sf"/>
</dbReference>
<dbReference type="Pfam" id="PF18317">
    <property type="entry name" value="SDH_C"/>
    <property type="match status" value="1"/>
</dbReference>
<dbReference type="GO" id="GO:0050661">
    <property type="term" value="F:NADP binding"/>
    <property type="evidence" value="ECO:0007669"/>
    <property type="project" value="TreeGrafter"/>
</dbReference>
<evidence type="ECO:0000259" key="4">
    <source>
        <dbReference type="Pfam" id="PF08501"/>
    </source>
</evidence>
<dbReference type="Gene3D" id="3.40.50.720">
    <property type="entry name" value="NAD(P)-binding Rossmann-like Domain"/>
    <property type="match status" value="1"/>
</dbReference>
<dbReference type="InterPro" id="IPR036291">
    <property type="entry name" value="NAD(P)-bd_dom_sf"/>
</dbReference>
<dbReference type="GO" id="GO:0009423">
    <property type="term" value="P:chorismate biosynthetic process"/>
    <property type="evidence" value="ECO:0007669"/>
    <property type="project" value="TreeGrafter"/>
</dbReference>
<dbReference type="GO" id="GO:0009073">
    <property type="term" value="P:aromatic amino acid family biosynthetic process"/>
    <property type="evidence" value="ECO:0007669"/>
    <property type="project" value="UniProtKB-KW"/>
</dbReference>
<comment type="pathway">
    <text evidence="1">Metabolic intermediate biosynthesis; chorismate biosynthesis; chorismate from D-erythrose 4-phosphate and phosphoenolpyruvate: step 4/7.</text>
</comment>
<dbReference type="RefSeq" id="WP_130290770.1">
    <property type="nucleotide sequence ID" value="NZ_SHKL01000001.1"/>
</dbReference>
<dbReference type="SUPFAM" id="SSF51735">
    <property type="entry name" value="NAD(P)-binding Rossmann-fold domains"/>
    <property type="match status" value="1"/>
</dbReference>
<accession>A0A4Q7UX66</accession>
<keyword evidence="7" id="KW-1185">Reference proteome</keyword>
<keyword evidence="2" id="KW-0028">Amino-acid biosynthesis</keyword>
<dbReference type="InterPro" id="IPR022893">
    <property type="entry name" value="Shikimate_DH_fam"/>
</dbReference>
<dbReference type="PANTHER" id="PTHR21089">
    <property type="entry name" value="SHIKIMATE DEHYDROGENASE"/>
    <property type="match status" value="1"/>
</dbReference>
<keyword evidence="2" id="KW-0057">Aromatic amino acid biosynthesis</keyword>
<dbReference type="Gene3D" id="3.40.50.10860">
    <property type="entry name" value="Leucine Dehydrogenase, chain A, domain 1"/>
    <property type="match status" value="1"/>
</dbReference>
<feature type="domain" description="Alanine dehydrogenase/pyridine nucleotide transhydrogenase NAD(H)-binding" evidence="3">
    <location>
        <begin position="121"/>
        <end position="215"/>
    </location>
</feature>
<feature type="domain" description="SDH C-terminal" evidence="5">
    <location>
        <begin position="262"/>
        <end position="287"/>
    </location>
</feature>
<dbReference type="Pfam" id="PF08501">
    <property type="entry name" value="Shikimate_dh_N"/>
    <property type="match status" value="1"/>
</dbReference>
<evidence type="ECO:0000259" key="5">
    <source>
        <dbReference type="Pfam" id="PF18317"/>
    </source>
</evidence>
<evidence type="ECO:0000256" key="2">
    <source>
        <dbReference type="ARBA" id="ARBA00023141"/>
    </source>
</evidence>
<dbReference type="AlphaFoldDB" id="A0A4Q7UX66"/>
<dbReference type="GO" id="GO:0005829">
    <property type="term" value="C:cytosol"/>
    <property type="evidence" value="ECO:0007669"/>
    <property type="project" value="TreeGrafter"/>
</dbReference>
<dbReference type="PANTHER" id="PTHR21089:SF1">
    <property type="entry name" value="BIFUNCTIONAL 3-DEHYDROQUINATE DEHYDRATASE_SHIKIMATE DEHYDROGENASE, CHLOROPLASTIC"/>
    <property type="match status" value="1"/>
</dbReference>
<evidence type="ECO:0000256" key="1">
    <source>
        <dbReference type="ARBA" id="ARBA00004871"/>
    </source>
</evidence>
<evidence type="ECO:0000259" key="3">
    <source>
        <dbReference type="Pfam" id="PF01262"/>
    </source>
</evidence>
<dbReference type="InterPro" id="IPR041121">
    <property type="entry name" value="SDH_C"/>
</dbReference>
<evidence type="ECO:0000313" key="6">
    <source>
        <dbReference type="EMBL" id="RZT86476.1"/>
    </source>
</evidence>
<feature type="domain" description="Shikimate dehydrogenase substrate binding N-terminal" evidence="4">
    <location>
        <begin position="13"/>
        <end position="100"/>
    </location>
</feature>
<evidence type="ECO:0000313" key="7">
    <source>
        <dbReference type="Proteomes" id="UP000291591"/>
    </source>
</evidence>
<organism evidence="6 7">
    <name type="scientific">Pseudonocardia sediminis</name>
    <dbReference type="NCBI Taxonomy" id="1397368"/>
    <lineage>
        <taxon>Bacteria</taxon>
        <taxon>Bacillati</taxon>
        <taxon>Actinomycetota</taxon>
        <taxon>Actinomycetes</taxon>
        <taxon>Pseudonocardiales</taxon>
        <taxon>Pseudonocardiaceae</taxon>
        <taxon>Pseudonocardia</taxon>
    </lineage>
</organism>
<dbReference type="OrthoDB" id="9776868at2"/>
<name>A0A4Q7UX66_PSEST</name>